<dbReference type="PANTHER" id="PTHR37422">
    <property type="entry name" value="TEICHURONIC ACID BIOSYNTHESIS PROTEIN TUAE"/>
    <property type="match status" value="1"/>
</dbReference>
<proteinExistence type="predicted"/>
<accession>A0ABP8GRR6</accession>
<name>A0ABP8GRR6_9BACT</name>
<feature type="transmembrane region" description="Helical" evidence="5">
    <location>
        <begin position="100"/>
        <end position="117"/>
    </location>
</feature>
<comment type="subcellular location">
    <subcellularLocation>
        <location evidence="1">Membrane</location>
        <topology evidence="1">Multi-pass membrane protein</topology>
    </subcellularLocation>
</comment>
<evidence type="ECO:0000256" key="4">
    <source>
        <dbReference type="ARBA" id="ARBA00023136"/>
    </source>
</evidence>
<evidence type="ECO:0000256" key="5">
    <source>
        <dbReference type="SAM" id="Phobius"/>
    </source>
</evidence>
<evidence type="ECO:0000256" key="1">
    <source>
        <dbReference type="ARBA" id="ARBA00004141"/>
    </source>
</evidence>
<feature type="domain" description="O-antigen ligase-related" evidence="6">
    <location>
        <begin position="211"/>
        <end position="336"/>
    </location>
</feature>
<gene>
    <name evidence="7" type="ORF">GCM10023184_19190</name>
</gene>
<organism evidence="7 8">
    <name type="scientific">Flaviaesturariibacter amylovorans</name>
    <dbReference type="NCBI Taxonomy" id="1084520"/>
    <lineage>
        <taxon>Bacteria</taxon>
        <taxon>Pseudomonadati</taxon>
        <taxon>Bacteroidota</taxon>
        <taxon>Chitinophagia</taxon>
        <taxon>Chitinophagales</taxon>
        <taxon>Chitinophagaceae</taxon>
        <taxon>Flaviaestuariibacter</taxon>
    </lineage>
</organism>
<dbReference type="PANTHER" id="PTHR37422:SF13">
    <property type="entry name" value="LIPOPOLYSACCHARIDE BIOSYNTHESIS PROTEIN PA4999-RELATED"/>
    <property type="match status" value="1"/>
</dbReference>
<keyword evidence="3 5" id="KW-1133">Transmembrane helix</keyword>
<feature type="transmembrane region" description="Helical" evidence="5">
    <location>
        <begin position="380"/>
        <end position="398"/>
    </location>
</feature>
<evidence type="ECO:0000313" key="7">
    <source>
        <dbReference type="EMBL" id="GAA4329002.1"/>
    </source>
</evidence>
<evidence type="ECO:0000313" key="8">
    <source>
        <dbReference type="Proteomes" id="UP001501725"/>
    </source>
</evidence>
<evidence type="ECO:0000256" key="2">
    <source>
        <dbReference type="ARBA" id="ARBA00022692"/>
    </source>
</evidence>
<evidence type="ECO:0000256" key="3">
    <source>
        <dbReference type="ARBA" id="ARBA00022989"/>
    </source>
</evidence>
<evidence type="ECO:0000259" key="6">
    <source>
        <dbReference type="Pfam" id="PF04932"/>
    </source>
</evidence>
<dbReference type="InterPro" id="IPR051533">
    <property type="entry name" value="WaaL-like"/>
</dbReference>
<protein>
    <recommendedName>
        <fullName evidence="6">O-antigen ligase-related domain-containing protein</fullName>
    </recommendedName>
</protein>
<dbReference type="InterPro" id="IPR007016">
    <property type="entry name" value="O-antigen_ligase-rel_domated"/>
</dbReference>
<feature type="transmembrane region" description="Helical" evidence="5">
    <location>
        <begin position="323"/>
        <end position="344"/>
    </location>
</feature>
<dbReference type="RefSeq" id="WP_345255377.1">
    <property type="nucleotide sequence ID" value="NZ_BAABGY010000007.1"/>
</dbReference>
<keyword evidence="2 5" id="KW-0812">Transmembrane</keyword>
<feature type="transmembrane region" description="Helical" evidence="5">
    <location>
        <begin position="71"/>
        <end position="88"/>
    </location>
</feature>
<feature type="transmembrane region" description="Helical" evidence="5">
    <location>
        <begin position="225"/>
        <end position="244"/>
    </location>
</feature>
<feature type="transmembrane region" description="Helical" evidence="5">
    <location>
        <begin position="356"/>
        <end position="374"/>
    </location>
</feature>
<dbReference type="Proteomes" id="UP001501725">
    <property type="component" value="Unassembled WGS sequence"/>
</dbReference>
<feature type="transmembrane region" description="Helical" evidence="5">
    <location>
        <begin position="41"/>
        <end position="59"/>
    </location>
</feature>
<feature type="transmembrane region" description="Helical" evidence="5">
    <location>
        <begin position="163"/>
        <end position="181"/>
    </location>
</feature>
<reference evidence="8" key="1">
    <citation type="journal article" date="2019" name="Int. J. Syst. Evol. Microbiol.">
        <title>The Global Catalogue of Microorganisms (GCM) 10K type strain sequencing project: providing services to taxonomists for standard genome sequencing and annotation.</title>
        <authorList>
            <consortium name="The Broad Institute Genomics Platform"/>
            <consortium name="The Broad Institute Genome Sequencing Center for Infectious Disease"/>
            <person name="Wu L."/>
            <person name="Ma J."/>
        </authorList>
    </citation>
    <scope>NUCLEOTIDE SEQUENCE [LARGE SCALE GENOMIC DNA]</scope>
    <source>
        <strain evidence="8">JCM 17919</strain>
    </source>
</reference>
<keyword evidence="4 5" id="KW-0472">Membrane</keyword>
<dbReference type="EMBL" id="BAABGY010000007">
    <property type="protein sequence ID" value="GAA4329002.1"/>
    <property type="molecule type" value="Genomic_DNA"/>
</dbReference>
<dbReference type="Pfam" id="PF04932">
    <property type="entry name" value="Wzy_C"/>
    <property type="match status" value="1"/>
</dbReference>
<keyword evidence="8" id="KW-1185">Reference proteome</keyword>
<comment type="caution">
    <text evidence="7">The sequence shown here is derived from an EMBL/GenBank/DDBJ whole genome shotgun (WGS) entry which is preliminary data.</text>
</comment>
<feature type="transmembrane region" description="Helical" evidence="5">
    <location>
        <begin position="12"/>
        <end position="35"/>
    </location>
</feature>
<sequence>MNFVTSKPVSFLLGKLQLILFIFPLTSLVMAFPGLAPVEKLANVLSFVGIVGSLAYVLFSDQIQVSLRGAFPLFLFLAFLALSTIWVLPAMKSHSSHVTMRTIFTVLQAFVIVNILGREELFKTLKGIAIVTALANLAFIFLFPSKAAWFMDDASRTQGMFSSPNNMGQFLAFAFIVVNFVNRKALSTHVWLGLNAAIVFQLFKCDSMTSLTGCILVSICYQFKFLLRPLFLVIIAAGLIVPHLNAILGPSTASIGINNRDMTFTGRTDVWEIMMMDLKARDRLTTGFGSGGYWLPGEGYNPYSTISELEWSPGQGHNGYMDVMVNTGIVGLVLVLIFLAWMIGSLFRRVDYSEPVVYLLSLILLLNNITEASLFREKHLYFVLLMLVFWYLFLDRAAQSARASARLVPGGNLQVQGA</sequence>
<feature type="transmembrane region" description="Helical" evidence="5">
    <location>
        <begin position="124"/>
        <end position="143"/>
    </location>
</feature>